<feature type="domain" description="CCHC-type" evidence="3">
    <location>
        <begin position="106"/>
        <end position="121"/>
    </location>
</feature>
<organism evidence="4 5">
    <name type="scientific">Armillaria solidipes</name>
    <dbReference type="NCBI Taxonomy" id="1076256"/>
    <lineage>
        <taxon>Eukaryota</taxon>
        <taxon>Fungi</taxon>
        <taxon>Dikarya</taxon>
        <taxon>Basidiomycota</taxon>
        <taxon>Agaricomycotina</taxon>
        <taxon>Agaricomycetes</taxon>
        <taxon>Agaricomycetidae</taxon>
        <taxon>Agaricales</taxon>
        <taxon>Marasmiineae</taxon>
        <taxon>Physalacriaceae</taxon>
        <taxon>Armillaria</taxon>
    </lineage>
</organism>
<keyword evidence="1" id="KW-0863">Zinc-finger</keyword>
<gene>
    <name evidence="4" type="ORF">ARMSODRAFT_972126</name>
</gene>
<evidence type="ECO:0000313" key="4">
    <source>
        <dbReference type="EMBL" id="PBK73739.1"/>
    </source>
</evidence>
<dbReference type="GO" id="GO:0003676">
    <property type="term" value="F:nucleic acid binding"/>
    <property type="evidence" value="ECO:0007669"/>
    <property type="project" value="InterPro"/>
</dbReference>
<dbReference type="Proteomes" id="UP000218334">
    <property type="component" value="Unassembled WGS sequence"/>
</dbReference>
<proteinExistence type="predicted"/>
<keyword evidence="1" id="KW-0479">Metal-binding</keyword>
<feature type="compositionally biased region" description="Polar residues" evidence="2">
    <location>
        <begin position="69"/>
        <end position="82"/>
    </location>
</feature>
<keyword evidence="1" id="KW-0862">Zinc</keyword>
<feature type="compositionally biased region" description="Basic residues" evidence="2">
    <location>
        <begin position="57"/>
        <end position="68"/>
    </location>
</feature>
<dbReference type="InterPro" id="IPR001878">
    <property type="entry name" value="Znf_CCHC"/>
</dbReference>
<evidence type="ECO:0000256" key="2">
    <source>
        <dbReference type="SAM" id="MobiDB-lite"/>
    </source>
</evidence>
<accession>A0A2H3BSD1</accession>
<evidence type="ECO:0000259" key="3">
    <source>
        <dbReference type="PROSITE" id="PS50158"/>
    </source>
</evidence>
<dbReference type="STRING" id="1076256.A0A2H3BSD1"/>
<protein>
    <recommendedName>
        <fullName evidence="3">CCHC-type domain-containing protein</fullName>
    </recommendedName>
</protein>
<sequence length="521" mass="60310">MSMETTELTKDLVIALYQKGMLDRKANYRMNLELDHNMMMMVAASRVFKTHFKKKQPFGKVNSGHRHASGSQPEKYTGNSPPKDSCPKWKELSEQEKACFKSEGLCYHCGKSSHMAHQCPEGKNVPSERKNNPPRFSTSNVNFENLHGLADTTEDLHELKVGMMQYLYDDLISEEEYSEDDCPDLQTVIASMWPYCDDDVFLFREGEDDSSEWETVVSASVVTSESSRYELHECIRCHSLELCDKMPDDGSENIWTQIPYQVLFNVMWDSLDVDSFGINVAGVHEMLLDSVICYLIEMDGGETSPPDPYIKNEDLTEILDYLVAETTLYLDPTALGVSKPGSSKGPVVLYFEEKFLFIHSYGHKENCHPCSFRDTVAQNAVERYSDMHHLIMDKHYLGTHLPYETLIWMDWLETENFPLAMWYAQERSVIPGIPLMDWPPQSHWISGEKMRPPFKSEVITYLRNHWFPGDHEFDPSGWQESEEGRFRIIDYCDTPDNWPHGRCKPPDYGDEWVILKDRHHK</sequence>
<name>A0A2H3BSD1_9AGAR</name>
<dbReference type="SMART" id="SM00343">
    <property type="entry name" value="ZnF_C2HC"/>
    <property type="match status" value="1"/>
</dbReference>
<dbReference type="GO" id="GO:0008270">
    <property type="term" value="F:zinc ion binding"/>
    <property type="evidence" value="ECO:0007669"/>
    <property type="project" value="UniProtKB-KW"/>
</dbReference>
<feature type="region of interest" description="Disordered" evidence="2">
    <location>
        <begin position="57"/>
        <end position="88"/>
    </location>
</feature>
<dbReference type="PROSITE" id="PS50158">
    <property type="entry name" value="ZF_CCHC"/>
    <property type="match status" value="1"/>
</dbReference>
<evidence type="ECO:0000256" key="1">
    <source>
        <dbReference type="PROSITE-ProRule" id="PRU00047"/>
    </source>
</evidence>
<evidence type="ECO:0000313" key="5">
    <source>
        <dbReference type="Proteomes" id="UP000218334"/>
    </source>
</evidence>
<reference evidence="5" key="1">
    <citation type="journal article" date="2017" name="Nat. Ecol. Evol.">
        <title>Genome expansion and lineage-specific genetic innovations in the forest pathogenic fungi Armillaria.</title>
        <authorList>
            <person name="Sipos G."/>
            <person name="Prasanna A.N."/>
            <person name="Walter M.C."/>
            <person name="O'Connor E."/>
            <person name="Balint B."/>
            <person name="Krizsan K."/>
            <person name="Kiss B."/>
            <person name="Hess J."/>
            <person name="Varga T."/>
            <person name="Slot J."/>
            <person name="Riley R."/>
            <person name="Boka B."/>
            <person name="Rigling D."/>
            <person name="Barry K."/>
            <person name="Lee J."/>
            <person name="Mihaltcheva S."/>
            <person name="LaButti K."/>
            <person name="Lipzen A."/>
            <person name="Waldron R."/>
            <person name="Moloney N.M."/>
            <person name="Sperisen C."/>
            <person name="Kredics L."/>
            <person name="Vagvoelgyi C."/>
            <person name="Patrignani A."/>
            <person name="Fitzpatrick D."/>
            <person name="Nagy I."/>
            <person name="Doyle S."/>
            <person name="Anderson J.B."/>
            <person name="Grigoriev I.V."/>
            <person name="Gueldener U."/>
            <person name="Muensterkoetter M."/>
            <person name="Nagy L.G."/>
        </authorList>
    </citation>
    <scope>NUCLEOTIDE SEQUENCE [LARGE SCALE GENOMIC DNA]</scope>
    <source>
        <strain evidence="5">28-4</strain>
    </source>
</reference>
<keyword evidence="5" id="KW-1185">Reference proteome</keyword>
<dbReference type="EMBL" id="KZ293420">
    <property type="protein sequence ID" value="PBK73739.1"/>
    <property type="molecule type" value="Genomic_DNA"/>
</dbReference>
<dbReference type="AlphaFoldDB" id="A0A2H3BSD1"/>